<dbReference type="AlphaFoldDB" id="A0A561PTE0"/>
<reference evidence="1 2" key="1">
    <citation type="submission" date="2019-06" db="EMBL/GenBank/DDBJ databases">
        <title>Sorghum-associated microbial communities from plants grown in Nebraska, USA.</title>
        <authorList>
            <person name="Schachtman D."/>
        </authorList>
    </citation>
    <scope>NUCLEOTIDE SEQUENCE [LARGE SCALE GENOMIC DNA]</scope>
    <source>
        <strain evidence="1 2">1209</strain>
    </source>
</reference>
<dbReference type="OrthoDB" id="280897at2"/>
<name>A0A561PTE0_9BACT</name>
<dbReference type="EMBL" id="VIWO01000003">
    <property type="protein sequence ID" value="TWF41338.1"/>
    <property type="molecule type" value="Genomic_DNA"/>
</dbReference>
<protein>
    <submittedName>
        <fullName evidence="1">Uncharacterized protein</fullName>
    </submittedName>
</protein>
<organism evidence="1 2">
    <name type="scientific">Chitinophaga polysaccharea</name>
    <dbReference type="NCBI Taxonomy" id="1293035"/>
    <lineage>
        <taxon>Bacteria</taxon>
        <taxon>Pseudomonadati</taxon>
        <taxon>Bacteroidota</taxon>
        <taxon>Chitinophagia</taxon>
        <taxon>Chitinophagales</taxon>
        <taxon>Chitinophagaceae</taxon>
        <taxon>Chitinophaga</taxon>
    </lineage>
</organism>
<gene>
    <name evidence="1" type="ORF">FHW36_103142</name>
</gene>
<comment type="caution">
    <text evidence="1">The sequence shown here is derived from an EMBL/GenBank/DDBJ whole genome shotgun (WGS) entry which is preliminary data.</text>
</comment>
<evidence type="ECO:0000313" key="1">
    <source>
        <dbReference type="EMBL" id="TWF41338.1"/>
    </source>
</evidence>
<dbReference type="RefSeq" id="WP_145668565.1">
    <property type="nucleotide sequence ID" value="NZ_VIWO01000003.1"/>
</dbReference>
<sequence length="190" mass="21659">MDSNATPEKMAAFAWNEFLALNWESSYRLNGKRDYPNLNWSYKQLPAGLAVWETYAHRTELRPYNDMMQDFDNPPHYSIGDVPIPNLLKTDSFKLFNNLDENNEIGSCDVFAYGKTLRVLYQAKVNREEYQYIHDHFKTKESLLAASTATSKLINNPDNYYKAGGPCNITEKGIICLPCGGNIDSSGHPF</sequence>
<evidence type="ECO:0000313" key="2">
    <source>
        <dbReference type="Proteomes" id="UP000320811"/>
    </source>
</evidence>
<keyword evidence="2" id="KW-1185">Reference proteome</keyword>
<proteinExistence type="predicted"/>
<accession>A0A561PTE0</accession>
<dbReference type="Proteomes" id="UP000320811">
    <property type="component" value="Unassembled WGS sequence"/>
</dbReference>